<evidence type="ECO:0000313" key="9">
    <source>
        <dbReference type="EMBL" id="CAJ0723338.1"/>
    </source>
</evidence>
<dbReference type="Proteomes" id="UP001199322">
    <property type="component" value="Unassembled WGS sequence"/>
</dbReference>
<evidence type="ECO:0000256" key="2">
    <source>
        <dbReference type="ARBA" id="ARBA00001911"/>
    </source>
</evidence>
<evidence type="ECO:0000259" key="8">
    <source>
        <dbReference type="Pfam" id="PF16363"/>
    </source>
</evidence>
<dbReference type="AlphaFoldDB" id="A0A2P4RI95"/>
<organism evidence="10 12">
    <name type="scientific">Ralstonia pickettii</name>
    <name type="common">Burkholderia pickettii</name>
    <dbReference type="NCBI Taxonomy" id="329"/>
    <lineage>
        <taxon>Bacteria</taxon>
        <taxon>Pseudomonadati</taxon>
        <taxon>Pseudomonadota</taxon>
        <taxon>Betaproteobacteria</taxon>
        <taxon>Burkholderiales</taxon>
        <taxon>Burkholderiaceae</taxon>
        <taxon>Ralstonia</taxon>
    </lineage>
</organism>
<dbReference type="Proteomes" id="UP001189303">
    <property type="component" value="Unassembled WGS sequence"/>
</dbReference>
<evidence type="ECO:0000256" key="7">
    <source>
        <dbReference type="RuleBase" id="RU004473"/>
    </source>
</evidence>
<dbReference type="RefSeq" id="WP_012761335.1">
    <property type="nucleotide sequence ID" value="NZ_CATWFT010000004.1"/>
</dbReference>
<evidence type="ECO:0000313" key="11">
    <source>
        <dbReference type="Proteomes" id="UP001189303"/>
    </source>
</evidence>
<evidence type="ECO:0000256" key="4">
    <source>
        <dbReference type="ARBA" id="ARBA00011990"/>
    </source>
</evidence>
<accession>A0A2P4RI95</accession>
<evidence type="ECO:0000256" key="6">
    <source>
        <dbReference type="ARBA" id="ARBA00023239"/>
    </source>
</evidence>
<protein>
    <recommendedName>
        <fullName evidence="4 7">dTDP-glucose 4,6-dehydratase</fullName>
        <ecNumber evidence="4 7">4.2.1.46</ecNumber>
    </recommendedName>
</protein>
<dbReference type="NCBIfam" id="TIGR01181">
    <property type="entry name" value="dTDP_gluc_dehyt"/>
    <property type="match status" value="1"/>
</dbReference>
<dbReference type="Gene3D" id="3.90.25.10">
    <property type="entry name" value="UDP-galactose 4-epimerase, domain 1"/>
    <property type="match status" value="1"/>
</dbReference>
<evidence type="ECO:0000256" key="1">
    <source>
        <dbReference type="ARBA" id="ARBA00001539"/>
    </source>
</evidence>
<dbReference type="EC" id="4.2.1.46" evidence="4 7"/>
<comment type="cofactor">
    <cofactor evidence="2 7">
        <name>NAD(+)</name>
        <dbReference type="ChEBI" id="CHEBI:57540"/>
    </cofactor>
</comment>
<evidence type="ECO:0000256" key="3">
    <source>
        <dbReference type="ARBA" id="ARBA00008178"/>
    </source>
</evidence>
<dbReference type="GO" id="GO:0008460">
    <property type="term" value="F:dTDP-glucose 4,6-dehydratase activity"/>
    <property type="evidence" value="ECO:0007669"/>
    <property type="project" value="UniProtKB-EC"/>
</dbReference>
<dbReference type="EMBL" id="QGBI01000043">
    <property type="protein sequence ID" value="MBX3893469.1"/>
    <property type="molecule type" value="Genomic_DNA"/>
</dbReference>
<evidence type="ECO:0000313" key="12">
    <source>
        <dbReference type="Proteomes" id="UP001199322"/>
    </source>
</evidence>
<proteinExistence type="inferred from homology"/>
<evidence type="ECO:0000313" key="10">
    <source>
        <dbReference type="EMBL" id="MBX3893469.1"/>
    </source>
</evidence>
<keyword evidence="5" id="KW-0520">NAD</keyword>
<dbReference type="Pfam" id="PF16363">
    <property type="entry name" value="GDP_Man_Dehyd"/>
    <property type="match status" value="1"/>
</dbReference>
<feature type="domain" description="NAD(P)-binding" evidence="8">
    <location>
        <begin position="6"/>
        <end position="325"/>
    </location>
</feature>
<comment type="similarity">
    <text evidence="3 7">Belongs to the NAD(P)-dependent epimerase/dehydratase family. dTDP-glucose dehydratase subfamily.</text>
</comment>
<gene>
    <name evidence="10" type="primary">rfbB</name>
    <name evidence="10" type="ORF">DEE74_26730</name>
    <name evidence="9" type="ORF">R38712_01886</name>
</gene>
<evidence type="ECO:0000256" key="5">
    <source>
        <dbReference type="ARBA" id="ARBA00023027"/>
    </source>
</evidence>
<sequence length="354" mass="39278">MSYIVVTGGAGFIGANFVLDWLRDDHADAVINVDKLTYAGNLKSLASLQGDPRHIFSQADICDRAALDRMFVDYRPRAVVHFAAESHVDRSVRAPADFVQTNVVGTFTLLESARNYWGTLDATARAAFRFVHVSTDEVFGSLAEGELPVSEAAPHAPNSPYSATKAASDHLARAYYHTYGLPIVTTHCSNNYGPYQFPEKLIPLMIVNALAGKPLPLYGDGLHVRDWLYVGDCCSALRSVLARGRVGEAYNVGGWNERTNLDVVYTLCDSLDVLVPKTSGSYRDQVTFVADRPGHDRRYAVDAHKLQSELGWVSSQTFESGLRKTVQWYLDNQAWVQSVMSGEYRHWMTKQYGA</sequence>
<dbReference type="CDD" id="cd05246">
    <property type="entry name" value="dTDP_GD_SDR_e"/>
    <property type="match status" value="1"/>
</dbReference>
<dbReference type="EMBL" id="CATWFT010000004">
    <property type="protein sequence ID" value="CAJ0723338.1"/>
    <property type="molecule type" value="Genomic_DNA"/>
</dbReference>
<dbReference type="InterPro" id="IPR016040">
    <property type="entry name" value="NAD(P)-bd_dom"/>
</dbReference>
<dbReference type="InterPro" id="IPR005888">
    <property type="entry name" value="dTDP_Gluc_deHydtase"/>
</dbReference>
<dbReference type="Gene3D" id="3.40.50.720">
    <property type="entry name" value="NAD(P)-binding Rossmann-like Domain"/>
    <property type="match status" value="1"/>
</dbReference>
<dbReference type="PANTHER" id="PTHR43000">
    <property type="entry name" value="DTDP-D-GLUCOSE 4,6-DEHYDRATASE-RELATED"/>
    <property type="match status" value="1"/>
</dbReference>
<dbReference type="SUPFAM" id="SSF51735">
    <property type="entry name" value="NAD(P)-binding Rossmann-fold domains"/>
    <property type="match status" value="1"/>
</dbReference>
<comment type="caution">
    <text evidence="10">The sequence shown here is derived from an EMBL/GenBank/DDBJ whole genome shotgun (WGS) entry which is preliminary data.</text>
</comment>
<dbReference type="GO" id="GO:0009225">
    <property type="term" value="P:nucleotide-sugar metabolic process"/>
    <property type="evidence" value="ECO:0007669"/>
    <property type="project" value="InterPro"/>
</dbReference>
<comment type="catalytic activity">
    <reaction evidence="1 7">
        <text>dTDP-alpha-D-glucose = dTDP-4-dehydro-6-deoxy-alpha-D-glucose + H2O</text>
        <dbReference type="Rhea" id="RHEA:17221"/>
        <dbReference type="ChEBI" id="CHEBI:15377"/>
        <dbReference type="ChEBI" id="CHEBI:57477"/>
        <dbReference type="ChEBI" id="CHEBI:57649"/>
        <dbReference type="EC" id="4.2.1.46"/>
    </reaction>
</comment>
<keyword evidence="11" id="KW-1185">Reference proteome</keyword>
<name>A0A2P4RI95_RALPI</name>
<reference evidence="10" key="1">
    <citation type="submission" date="2018-06" db="EMBL/GenBank/DDBJ databases">
        <authorList>
            <person name="O'Rourke A."/>
        </authorList>
    </citation>
    <scope>NUCLEOTIDE SEQUENCE</scope>
    <source>
        <strain evidence="10">132550021-3</strain>
    </source>
</reference>
<dbReference type="InterPro" id="IPR036291">
    <property type="entry name" value="NAD(P)-bd_dom_sf"/>
</dbReference>
<reference evidence="9 11" key="2">
    <citation type="submission" date="2023-07" db="EMBL/GenBank/DDBJ databases">
        <authorList>
            <person name="Peeters C."/>
        </authorList>
    </citation>
    <scope>NUCLEOTIDE SEQUENCE [LARGE SCALE GENOMIC DNA]</scope>
    <source>
        <strain evidence="9 11">R-38712</strain>
    </source>
</reference>
<keyword evidence="6 7" id="KW-0456">Lyase</keyword>